<protein>
    <submittedName>
        <fullName evidence="2">DNA-binding transcriptional regulator, PucR family</fullName>
    </submittedName>
</protein>
<proteinExistence type="predicted"/>
<dbReference type="InterPro" id="IPR042070">
    <property type="entry name" value="PucR_C-HTH_sf"/>
</dbReference>
<gene>
    <name evidence="2" type="ORF">SAMN05421781_2704</name>
</gene>
<dbReference type="PANTHER" id="PTHR33744:SF1">
    <property type="entry name" value="DNA-BINDING TRANSCRIPTIONAL ACTIVATOR ADER"/>
    <property type="match status" value="1"/>
</dbReference>
<name>A0A1H2X893_9BACI</name>
<evidence type="ECO:0000313" key="2">
    <source>
        <dbReference type="EMBL" id="SDW89021.1"/>
    </source>
</evidence>
<accession>A0A1H2X893</accession>
<dbReference type="AlphaFoldDB" id="A0A1H2X893"/>
<evidence type="ECO:0000313" key="3">
    <source>
        <dbReference type="Proteomes" id="UP000199488"/>
    </source>
</evidence>
<dbReference type="OrthoDB" id="9792148at2"/>
<dbReference type="Proteomes" id="UP000199488">
    <property type="component" value="Unassembled WGS sequence"/>
</dbReference>
<keyword evidence="2" id="KW-0238">DNA-binding</keyword>
<dbReference type="Pfam" id="PF13556">
    <property type="entry name" value="HTH_30"/>
    <property type="match status" value="1"/>
</dbReference>
<dbReference type="InterPro" id="IPR051448">
    <property type="entry name" value="CdaR-like_regulators"/>
</dbReference>
<dbReference type="RefSeq" id="WP_091616145.1">
    <property type="nucleotide sequence ID" value="NZ_FNNC01000006.1"/>
</dbReference>
<dbReference type="EMBL" id="FNNC01000006">
    <property type="protein sequence ID" value="SDW89021.1"/>
    <property type="molecule type" value="Genomic_DNA"/>
</dbReference>
<keyword evidence="3" id="KW-1185">Reference proteome</keyword>
<dbReference type="GO" id="GO:0003677">
    <property type="term" value="F:DNA binding"/>
    <property type="evidence" value="ECO:0007669"/>
    <property type="project" value="UniProtKB-KW"/>
</dbReference>
<sequence length="413" mass="48060">MFEKQLWQHTADSLNEFADFISEALGGPVTIEDSTHRLLAYSGHPQVTDGARTATIMGRRVPEEVIHRLWNEGVIPSLHQQNEPVSISAIDEIGLGTRMAVAVKEQQTVIGYIWVVEGETPLSEEAKQDLHSAAIVCGERFRRQFHPRNPVQQDHQEYFWRLLTGDETDEQAVERQMLRFFPGRPQQYSVVIMEFSEQLEHNTWERLTYLLTISQRVKVMLKTYDQHRAILMLYGLESRNIEATISAFLRQMHELWHERYDDTLTAIAASEICHQYMEVAGGYRQALTMLDLKKQVRQLPSHYYFLHEAGYYRFFPVLIQRWEEETFIHPSLKSLSDYDAENETELLSTLYIYLSEDCNVNASAKLLHVHPNTLTYRLKRMQAIAGISLSSAHEKWTLLLELELLKEKHTNLL</sequence>
<feature type="domain" description="PucR C-terminal helix-turn-helix" evidence="1">
    <location>
        <begin position="346"/>
        <end position="403"/>
    </location>
</feature>
<evidence type="ECO:0000259" key="1">
    <source>
        <dbReference type="Pfam" id="PF13556"/>
    </source>
</evidence>
<dbReference type="InterPro" id="IPR025736">
    <property type="entry name" value="PucR_C-HTH_dom"/>
</dbReference>
<organism evidence="2 3">
    <name type="scientific">Marinococcus luteus</name>
    <dbReference type="NCBI Taxonomy" id="1122204"/>
    <lineage>
        <taxon>Bacteria</taxon>
        <taxon>Bacillati</taxon>
        <taxon>Bacillota</taxon>
        <taxon>Bacilli</taxon>
        <taxon>Bacillales</taxon>
        <taxon>Bacillaceae</taxon>
        <taxon>Marinococcus</taxon>
    </lineage>
</organism>
<dbReference type="PANTHER" id="PTHR33744">
    <property type="entry name" value="CARBOHYDRATE DIACID REGULATOR"/>
    <property type="match status" value="1"/>
</dbReference>
<reference evidence="2 3" key="1">
    <citation type="submission" date="2016-10" db="EMBL/GenBank/DDBJ databases">
        <authorList>
            <person name="de Groot N.N."/>
        </authorList>
    </citation>
    <scope>NUCLEOTIDE SEQUENCE [LARGE SCALE GENOMIC DNA]</scope>
    <source>
        <strain evidence="2 3">DSM 23126</strain>
    </source>
</reference>
<dbReference type="STRING" id="1122204.SAMN05421781_2704"/>
<dbReference type="Gene3D" id="1.10.10.2840">
    <property type="entry name" value="PucR C-terminal helix-turn-helix domain"/>
    <property type="match status" value="1"/>
</dbReference>